<dbReference type="AlphaFoldDB" id="A0A0F9T945"/>
<evidence type="ECO:0000313" key="1">
    <source>
        <dbReference type="EMBL" id="KKN38003.1"/>
    </source>
</evidence>
<dbReference type="EMBL" id="LAZR01001857">
    <property type="protein sequence ID" value="KKN38003.1"/>
    <property type="molecule type" value="Genomic_DNA"/>
</dbReference>
<organism evidence="1">
    <name type="scientific">marine sediment metagenome</name>
    <dbReference type="NCBI Taxonomy" id="412755"/>
    <lineage>
        <taxon>unclassified sequences</taxon>
        <taxon>metagenomes</taxon>
        <taxon>ecological metagenomes</taxon>
    </lineage>
</organism>
<comment type="caution">
    <text evidence="1">The sequence shown here is derived from an EMBL/GenBank/DDBJ whole genome shotgun (WGS) entry which is preliminary data.</text>
</comment>
<gene>
    <name evidence="1" type="ORF">LCGC14_0757680</name>
</gene>
<accession>A0A0F9T945</accession>
<protein>
    <submittedName>
        <fullName evidence="1">Uncharacterized protein</fullName>
    </submittedName>
</protein>
<reference evidence="1" key="1">
    <citation type="journal article" date="2015" name="Nature">
        <title>Complex archaea that bridge the gap between prokaryotes and eukaryotes.</title>
        <authorList>
            <person name="Spang A."/>
            <person name="Saw J.H."/>
            <person name="Jorgensen S.L."/>
            <person name="Zaremba-Niedzwiedzka K."/>
            <person name="Martijn J."/>
            <person name="Lind A.E."/>
            <person name="van Eijk R."/>
            <person name="Schleper C."/>
            <person name="Guy L."/>
            <person name="Ettema T.J."/>
        </authorList>
    </citation>
    <scope>NUCLEOTIDE SEQUENCE</scope>
</reference>
<name>A0A0F9T945_9ZZZZ</name>
<proteinExistence type="predicted"/>
<sequence>MSKHFCAVCCKPRRYVPSKRLAVSLLCVPCRFHEWRHDFLNRLAEFVAQFLRAI</sequence>